<dbReference type="PANTHER" id="PTHR12874">
    <property type="entry name" value="F-BOX ONLY PROTEIN 48-RELATED"/>
    <property type="match status" value="1"/>
</dbReference>
<evidence type="ECO:0000256" key="2">
    <source>
        <dbReference type="SAM" id="MobiDB-lite"/>
    </source>
</evidence>
<dbReference type="PANTHER" id="PTHR12874:SF9">
    <property type="entry name" value="F-BOX ONLY PROTEIN 48"/>
    <property type="match status" value="1"/>
</dbReference>
<dbReference type="Gene3D" id="1.20.1280.50">
    <property type="match status" value="1"/>
</dbReference>
<keyword evidence="5" id="KW-1185">Reference proteome</keyword>
<dbReference type="InterPro" id="IPR045464">
    <property type="entry name" value="Hrt3/FBXO9_C"/>
</dbReference>
<evidence type="ECO:0000313" key="4">
    <source>
        <dbReference type="EMBL" id="KIY62254.1"/>
    </source>
</evidence>
<keyword evidence="1" id="KW-0833">Ubl conjugation pathway</keyword>
<dbReference type="GO" id="GO:0019005">
    <property type="term" value="C:SCF ubiquitin ligase complex"/>
    <property type="evidence" value="ECO:0007669"/>
    <property type="project" value="TreeGrafter"/>
</dbReference>
<dbReference type="SUPFAM" id="SSF81383">
    <property type="entry name" value="F-box domain"/>
    <property type="match status" value="1"/>
</dbReference>
<sequence>MHKPAAPDIDELARFRAEWRAEVQARRAGHAEQSEPAVPLSAPKAQLPVAGASRPTPKGIVSGFPNAPLSSRQHAALAIYRTAVEQERLGELDEAVRLYRMAFQKDTDVDRLYHREELALSATRPRQPTDSTTRAPPNADAPLPQAVLPVHPTHTIPLLDVISGFPDNFAFEPENETEPVHINVLPDEMLVKILSLLDPTTLERFASISRKARIFTLERSLWRELVLKTYKPPQLTQATLDAAVEQSLYDYRRVFIEQPRVRTDGLYISVCHYIRPGLSENQWVNVNHLIVYHRYLRFYPNGHFIHLRTHEEPATAIPFVNSKSRMQGLFFGRWMLEGTQVYITNLVEAIDSHVPISLEDDLGDILLANPDLVRYVFTMTLSLKSKPLGRWNRLDFTAFDSMQLRSGESLPVLAKHERPFWFSKIRSYH</sequence>
<reference evidence="4 5" key="1">
    <citation type="journal article" date="2015" name="Fungal Genet. Biol.">
        <title>Evolution of novel wood decay mechanisms in Agaricales revealed by the genome sequences of Fistulina hepatica and Cylindrobasidium torrendii.</title>
        <authorList>
            <person name="Floudas D."/>
            <person name="Held B.W."/>
            <person name="Riley R."/>
            <person name="Nagy L.G."/>
            <person name="Koehler G."/>
            <person name="Ransdell A.S."/>
            <person name="Younus H."/>
            <person name="Chow J."/>
            <person name="Chiniquy J."/>
            <person name="Lipzen A."/>
            <person name="Tritt A."/>
            <person name="Sun H."/>
            <person name="Haridas S."/>
            <person name="LaButti K."/>
            <person name="Ohm R.A."/>
            <person name="Kues U."/>
            <person name="Blanchette R.A."/>
            <person name="Grigoriev I.V."/>
            <person name="Minto R.E."/>
            <person name="Hibbett D.S."/>
        </authorList>
    </citation>
    <scope>NUCLEOTIDE SEQUENCE [LARGE SCALE GENOMIC DNA]</scope>
    <source>
        <strain evidence="4 5">FP15055 ss-10</strain>
    </source>
</reference>
<dbReference type="GO" id="GO:0031146">
    <property type="term" value="P:SCF-dependent proteasomal ubiquitin-dependent protein catabolic process"/>
    <property type="evidence" value="ECO:0007669"/>
    <property type="project" value="TreeGrafter"/>
</dbReference>
<dbReference type="PROSITE" id="PS50181">
    <property type="entry name" value="FBOX"/>
    <property type="match status" value="1"/>
</dbReference>
<dbReference type="InterPro" id="IPR001810">
    <property type="entry name" value="F-box_dom"/>
</dbReference>
<protein>
    <recommendedName>
        <fullName evidence="3">F-box domain-containing protein</fullName>
    </recommendedName>
</protein>
<dbReference type="EMBL" id="KN880805">
    <property type="protein sequence ID" value="KIY62254.1"/>
    <property type="molecule type" value="Genomic_DNA"/>
</dbReference>
<gene>
    <name evidence="4" type="ORF">CYLTODRAFT_427053</name>
</gene>
<dbReference type="OrthoDB" id="2117972at2759"/>
<dbReference type="Pfam" id="PF19270">
    <property type="entry name" value="FBO_C"/>
    <property type="match status" value="1"/>
</dbReference>
<evidence type="ECO:0000313" key="5">
    <source>
        <dbReference type="Proteomes" id="UP000054007"/>
    </source>
</evidence>
<dbReference type="Pfam" id="PF12937">
    <property type="entry name" value="F-box-like"/>
    <property type="match status" value="1"/>
</dbReference>
<evidence type="ECO:0000259" key="3">
    <source>
        <dbReference type="PROSITE" id="PS50181"/>
    </source>
</evidence>
<dbReference type="GO" id="GO:0005737">
    <property type="term" value="C:cytoplasm"/>
    <property type="evidence" value="ECO:0007669"/>
    <property type="project" value="TreeGrafter"/>
</dbReference>
<evidence type="ECO:0000256" key="1">
    <source>
        <dbReference type="ARBA" id="ARBA00022786"/>
    </source>
</evidence>
<feature type="region of interest" description="Disordered" evidence="2">
    <location>
        <begin position="119"/>
        <end position="143"/>
    </location>
</feature>
<dbReference type="STRING" id="1314674.A0A0D7AWN7"/>
<organism evidence="4 5">
    <name type="scientific">Cylindrobasidium torrendii FP15055 ss-10</name>
    <dbReference type="NCBI Taxonomy" id="1314674"/>
    <lineage>
        <taxon>Eukaryota</taxon>
        <taxon>Fungi</taxon>
        <taxon>Dikarya</taxon>
        <taxon>Basidiomycota</taxon>
        <taxon>Agaricomycotina</taxon>
        <taxon>Agaricomycetes</taxon>
        <taxon>Agaricomycetidae</taxon>
        <taxon>Agaricales</taxon>
        <taxon>Marasmiineae</taxon>
        <taxon>Physalacriaceae</taxon>
        <taxon>Cylindrobasidium</taxon>
    </lineage>
</organism>
<dbReference type="AlphaFoldDB" id="A0A0D7AWN7"/>
<name>A0A0D7AWN7_9AGAR</name>
<feature type="compositionally biased region" description="Polar residues" evidence="2">
    <location>
        <begin position="124"/>
        <end position="135"/>
    </location>
</feature>
<feature type="domain" description="F-box" evidence="3">
    <location>
        <begin position="179"/>
        <end position="225"/>
    </location>
</feature>
<dbReference type="Proteomes" id="UP000054007">
    <property type="component" value="Unassembled WGS sequence"/>
</dbReference>
<proteinExistence type="predicted"/>
<dbReference type="InterPro" id="IPR036047">
    <property type="entry name" value="F-box-like_dom_sf"/>
</dbReference>
<accession>A0A0D7AWN7</accession>